<evidence type="ECO:0000256" key="9">
    <source>
        <dbReference type="PROSITE-ProRule" id="PRU01091"/>
    </source>
</evidence>
<dbReference type="Gene3D" id="6.10.250.690">
    <property type="match status" value="1"/>
</dbReference>
<evidence type="ECO:0000256" key="3">
    <source>
        <dbReference type="ARBA" id="ARBA00023012"/>
    </source>
</evidence>
<evidence type="ECO:0000256" key="1">
    <source>
        <dbReference type="ARBA" id="ARBA00018672"/>
    </source>
</evidence>
<evidence type="ECO:0000256" key="7">
    <source>
        <dbReference type="ARBA" id="ARBA00024867"/>
    </source>
</evidence>
<feature type="modified residue" description="4-aspartylphosphate" evidence="8">
    <location>
        <position position="53"/>
    </location>
</feature>
<keyword evidence="3" id="KW-0902">Two-component regulatory system</keyword>
<keyword evidence="13" id="KW-1185">Reference proteome</keyword>
<dbReference type="InterPro" id="IPR016032">
    <property type="entry name" value="Sig_transdc_resp-reg_C-effctor"/>
</dbReference>
<evidence type="ECO:0000313" key="13">
    <source>
        <dbReference type="Proteomes" id="UP000593601"/>
    </source>
</evidence>
<sequence>MMKNILLVDDEPKIMEVLHALYESKGFKTFQAGNGRTALEISERENLSLIILDLMLPDISGEEVCRRIRQHSRVPIIMLTAKVREDDLLHGFDMGADDYITKPFSLKELSARSAALLRRSGDDLIPLTTRNSFGEGDLFVDFDQGIVRKKDKEVMLTATEMKLLATFVKYAGKVFTRSELINLALGDDFDGYDRAVDSHIKNLRQKIEDDPKNPVYIRTVHRLGYKFGGNDAK</sequence>
<dbReference type="PANTHER" id="PTHR48111">
    <property type="entry name" value="REGULATOR OF RPOS"/>
    <property type="match status" value="1"/>
</dbReference>
<accession>A0A7M2RCM2</accession>
<dbReference type="Gene3D" id="1.10.10.10">
    <property type="entry name" value="Winged helix-like DNA-binding domain superfamily/Winged helix DNA-binding domain"/>
    <property type="match status" value="1"/>
</dbReference>
<dbReference type="SUPFAM" id="SSF52172">
    <property type="entry name" value="CheY-like"/>
    <property type="match status" value="1"/>
</dbReference>
<dbReference type="InterPro" id="IPR036388">
    <property type="entry name" value="WH-like_DNA-bd_sf"/>
</dbReference>
<dbReference type="GO" id="GO:0005829">
    <property type="term" value="C:cytosol"/>
    <property type="evidence" value="ECO:0007669"/>
    <property type="project" value="TreeGrafter"/>
</dbReference>
<dbReference type="FunFam" id="3.40.50.2300:FF:000001">
    <property type="entry name" value="DNA-binding response regulator PhoB"/>
    <property type="match status" value="1"/>
</dbReference>
<evidence type="ECO:0000256" key="5">
    <source>
        <dbReference type="ARBA" id="ARBA00023125"/>
    </source>
</evidence>
<comment type="function">
    <text evidence="7">May play the central regulatory role in sporulation. It may be an element of the effector pathway responsible for the activation of sporulation genes in response to nutritional stress. Spo0A may act in concert with spo0H (a sigma factor) to control the expression of some genes that are critical to the sporulation process.</text>
</comment>
<dbReference type="GO" id="GO:0032993">
    <property type="term" value="C:protein-DNA complex"/>
    <property type="evidence" value="ECO:0007669"/>
    <property type="project" value="TreeGrafter"/>
</dbReference>
<dbReference type="CDD" id="cd00383">
    <property type="entry name" value="trans_reg_C"/>
    <property type="match status" value="1"/>
</dbReference>
<dbReference type="InterPro" id="IPR011006">
    <property type="entry name" value="CheY-like_superfamily"/>
</dbReference>
<dbReference type="Pfam" id="PF00486">
    <property type="entry name" value="Trans_reg_C"/>
    <property type="match status" value="1"/>
</dbReference>
<reference evidence="12 13" key="1">
    <citation type="submission" date="2020-10" db="EMBL/GenBank/DDBJ databases">
        <title>Blautia liquoris sp.nov., isolated from the mud in a fermentation cellar used for the production of Chinese strong-flavoured liquor.</title>
        <authorList>
            <person name="Lu L."/>
        </authorList>
    </citation>
    <scope>NUCLEOTIDE SEQUENCE [LARGE SCALE GENOMIC DNA]</scope>
    <source>
        <strain evidence="12 13">LZLJ-3</strain>
    </source>
</reference>
<dbReference type="InterPro" id="IPR039420">
    <property type="entry name" value="WalR-like"/>
</dbReference>
<feature type="domain" description="Response regulatory" evidence="10">
    <location>
        <begin position="4"/>
        <end position="117"/>
    </location>
</feature>
<dbReference type="PANTHER" id="PTHR48111:SF73">
    <property type="entry name" value="ALKALINE PHOSPHATASE SYNTHESIS TRANSCRIPTIONAL REGULATORY PROTEIN PHOP"/>
    <property type="match status" value="1"/>
</dbReference>
<dbReference type="PROSITE" id="PS51755">
    <property type="entry name" value="OMPR_PHOB"/>
    <property type="match status" value="1"/>
</dbReference>
<keyword evidence="2 8" id="KW-0597">Phosphoprotein</keyword>
<evidence type="ECO:0000256" key="8">
    <source>
        <dbReference type="PROSITE-ProRule" id="PRU00169"/>
    </source>
</evidence>
<dbReference type="Pfam" id="PF00072">
    <property type="entry name" value="Response_reg"/>
    <property type="match status" value="1"/>
</dbReference>
<keyword evidence="6" id="KW-0804">Transcription</keyword>
<dbReference type="GO" id="GO:0000976">
    <property type="term" value="F:transcription cis-regulatory region binding"/>
    <property type="evidence" value="ECO:0007669"/>
    <property type="project" value="TreeGrafter"/>
</dbReference>
<evidence type="ECO:0000256" key="6">
    <source>
        <dbReference type="ARBA" id="ARBA00023163"/>
    </source>
</evidence>
<dbReference type="PROSITE" id="PS50110">
    <property type="entry name" value="RESPONSE_REGULATORY"/>
    <property type="match status" value="1"/>
</dbReference>
<dbReference type="AlphaFoldDB" id="A0A7M2RCM2"/>
<dbReference type="SMART" id="SM00448">
    <property type="entry name" value="REC"/>
    <property type="match status" value="1"/>
</dbReference>
<dbReference type="InterPro" id="IPR001867">
    <property type="entry name" value="OmpR/PhoB-type_DNA-bd"/>
</dbReference>
<evidence type="ECO:0000256" key="2">
    <source>
        <dbReference type="ARBA" id="ARBA00022553"/>
    </source>
</evidence>
<dbReference type="GO" id="GO:0000156">
    <property type="term" value="F:phosphorelay response regulator activity"/>
    <property type="evidence" value="ECO:0007669"/>
    <property type="project" value="TreeGrafter"/>
</dbReference>
<organism evidence="12 13">
    <name type="scientific">Blautia liquoris</name>
    <dbReference type="NCBI Taxonomy" id="2779518"/>
    <lineage>
        <taxon>Bacteria</taxon>
        <taxon>Bacillati</taxon>
        <taxon>Bacillota</taxon>
        <taxon>Clostridia</taxon>
        <taxon>Lachnospirales</taxon>
        <taxon>Lachnospiraceae</taxon>
        <taxon>Blautia</taxon>
    </lineage>
</organism>
<dbReference type="SUPFAM" id="SSF46894">
    <property type="entry name" value="C-terminal effector domain of the bipartite response regulators"/>
    <property type="match status" value="1"/>
</dbReference>
<keyword evidence="5 9" id="KW-0238">DNA-binding</keyword>
<feature type="DNA-binding region" description="OmpR/PhoB-type" evidence="9">
    <location>
        <begin position="130"/>
        <end position="229"/>
    </location>
</feature>
<dbReference type="RefSeq" id="WP_193734441.1">
    <property type="nucleotide sequence ID" value="NZ_CP063304.1"/>
</dbReference>
<evidence type="ECO:0000259" key="10">
    <source>
        <dbReference type="PROSITE" id="PS50110"/>
    </source>
</evidence>
<evidence type="ECO:0000259" key="11">
    <source>
        <dbReference type="PROSITE" id="PS51755"/>
    </source>
</evidence>
<feature type="domain" description="OmpR/PhoB-type" evidence="11">
    <location>
        <begin position="130"/>
        <end position="229"/>
    </location>
</feature>
<dbReference type="KEGG" id="bliq:INP51_08405"/>
<protein>
    <recommendedName>
        <fullName evidence="1">Stage 0 sporulation protein A homolog</fullName>
    </recommendedName>
</protein>
<gene>
    <name evidence="12" type="ORF">INP51_08405</name>
</gene>
<dbReference type="EMBL" id="CP063304">
    <property type="protein sequence ID" value="QOV18079.1"/>
    <property type="molecule type" value="Genomic_DNA"/>
</dbReference>
<dbReference type="InterPro" id="IPR001789">
    <property type="entry name" value="Sig_transdc_resp-reg_receiver"/>
</dbReference>
<dbReference type="Gene3D" id="3.40.50.2300">
    <property type="match status" value="1"/>
</dbReference>
<dbReference type="Proteomes" id="UP000593601">
    <property type="component" value="Chromosome"/>
</dbReference>
<evidence type="ECO:0000256" key="4">
    <source>
        <dbReference type="ARBA" id="ARBA00023015"/>
    </source>
</evidence>
<proteinExistence type="predicted"/>
<keyword evidence="4" id="KW-0805">Transcription regulation</keyword>
<dbReference type="GO" id="GO:0006355">
    <property type="term" value="P:regulation of DNA-templated transcription"/>
    <property type="evidence" value="ECO:0007669"/>
    <property type="project" value="InterPro"/>
</dbReference>
<dbReference type="SMART" id="SM00862">
    <property type="entry name" value="Trans_reg_C"/>
    <property type="match status" value="1"/>
</dbReference>
<evidence type="ECO:0000313" key="12">
    <source>
        <dbReference type="EMBL" id="QOV18079.1"/>
    </source>
</evidence>
<name>A0A7M2RCM2_9FIRM</name>